<reference evidence="3" key="3">
    <citation type="submission" date="2025-08" db="UniProtKB">
        <authorList>
            <consortium name="RefSeq"/>
        </authorList>
    </citation>
    <scope>IDENTIFICATION</scope>
    <source>
        <strain evidence="3">CBS 342.82</strain>
    </source>
</reference>
<dbReference type="GeneID" id="54366462"/>
<feature type="compositionally biased region" description="Basic and acidic residues" evidence="1">
    <location>
        <begin position="250"/>
        <end position="261"/>
    </location>
</feature>
<organism evidence="3">
    <name type="scientific">Dissoconium aciculare CBS 342.82</name>
    <dbReference type="NCBI Taxonomy" id="1314786"/>
    <lineage>
        <taxon>Eukaryota</taxon>
        <taxon>Fungi</taxon>
        <taxon>Dikarya</taxon>
        <taxon>Ascomycota</taxon>
        <taxon>Pezizomycotina</taxon>
        <taxon>Dothideomycetes</taxon>
        <taxon>Dothideomycetidae</taxon>
        <taxon>Mycosphaerellales</taxon>
        <taxon>Dissoconiaceae</taxon>
        <taxon>Dissoconium</taxon>
    </lineage>
</organism>
<feature type="compositionally biased region" description="Low complexity" evidence="1">
    <location>
        <begin position="186"/>
        <end position="196"/>
    </location>
</feature>
<evidence type="ECO:0000313" key="2">
    <source>
        <dbReference type="Proteomes" id="UP000504637"/>
    </source>
</evidence>
<reference evidence="3" key="1">
    <citation type="submission" date="2020-01" db="EMBL/GenBank/DDBJ databases">
        <authorList>
            <consortium name="DOE Joint Genome Institute"/>
            <person name="Haridas S."/>
            <person name="Albert R."/>
            <person name="Binder M."/>
            <person name="Bloem J."/>
            <person name="Labutti K."/>
            <person name="Salamov A."/>
            <person name="Andreopoulos B."/>
            <person name="Baker S.E."/>
            <person name="Barry K."/>
            <person name="Bills G."/>
            <person name="Bluhm B.H."/>
            <person name="Cannon C."/>
            <person name="Castanera R."/>
            <person name="Culley D.E."/>
            <person name="Daum C."/>
            <person name="Ezra D."/>
            <person name="Gonzalez J.B."/>
            <person name="Henrissat B."/>
            <person name="Kuo A."/>
            <person name="Liang C."/>
            <person name="Lipzen A."/>
            <person name="Lutzoni F."/>
            <person name="Magnuson J."/>
            <person name="Mondo S."/>
            <person name="Nolan M."/>
            <person name="Ohm R."/>
            <person name="Pangilinan J."/>
            <person name="Park H.-J."/>
            <person name="Ramirez L."/>
            <person name="Alfaro M."/>
            <person name="Sun H."/>
            <person name="Tritt A."/>
            <person name="Yoshinaga Y."/>
            <person name="Zwiers L.-H."/>
            <person name="Turgeon B.G."/>
            <person name="Goodwin S.B."/>
            <person name="Spatafora J.W."/>
            <person name="Crous P.W."/>
            <person name="Grigoriev I.V."/>
        </authorList>
    </citation>
    <scope>NUCLEOTIDE SEQUENCE</scope>
    <source>
        <strain evidence="3">CBS 342.82</strain>
    </source>
</reference>
<dbReference type="AlphaFoldDB" id="A0A6J3LWY6"/>
<keyword evidence="2" id="KW-1185">Reference proteome</keyword>
<proteinExistence type="predicted"/>
<dbReference type="Proteomes" id="UP000504637">
    <property type="component" value="Unplaced"/>
</dbReference>
<evidence type="ECO:0000313" key="3">
    <source>
        <dbReference type="RefSeq" id="XP_033457204.1"/>
    </source>
</evidence>
<accession>A0A6J3LWY6</accession>
<feature type="compositionally biased region" description="Acidic residues" evidence="1">
    <location>
        <begin position="478"/>
        <end position="496"/>
    </location>
</feature>
<feature type="compositionally biased region" description="Low complexity" evidence="1">
    <location>
        <begin position="272"/>
        <end position="285"/>
    </location>
</feature>
<feature type="region of interest" description="Disordered" evidence="1">
    <location>
        <begin position="80"/>
        <end position="106"/>
    </location>
</feature>
<dbReference type="RefSeq" id="XP_033457204.1">
    <property type="nucleotide sequence ID" value="XM_033608662.1"/>
</dbReference>
<evidence type="ECO:0000256" key="1">
    <source>
        <dbReference type="SAM" id="MobiDB-lite"/>
    </source>
</evidence>
<feature type="compositionally biased region" description="Low complexity" evidence="1">
    <location>
        <begin position="80"/>
        <end position="90"/>
    </location>
</feature>
<feature type="region of interest" description="Disordered" evidence="1">
    <location>
        <begin position="214"/>
        <end position="305"/>
    </location>
</feature>
<reference evidence="3" key="2">
    <citation type="submission" date="2020-04" db="EMBL/GenBank/DDBJ databases">
        <authorList>
            <consortium name="NCBI Genome Project"/>
        </authorList>
    </citation>
    <scope>NUCLEOTIDE SEQUENCE</scope>
    <source>
        <strain evidence="3">CBS 342.82</strain>
    </source>
</reference>
<feature type="region of interest" description="Disordered" evidence="1">
    <location>
        <begin position="177"/>
        <end position="196"/>
    </location>
</feature>
<feature type="region of interest" description="Disordered" evidence="1">
    <location>
        <begin position="327"/>
        <end position="354"/>
    </location>
</feature>
<feature type="region of interest" description="Disordered" evidence="1">
    <location>
        <begin position="1"/>
        <end position="30"/>
    </location>
</feature>
<feature type="compositionally biased region" description="Basic residues" evidence="1">
    <location>
        <begin position="440"/>
        <end position="450"/>
    </location>
</feature>
<name>A0A6J3LWY6_9PEZI</name>
<feature type="region of interest" description="Disordered" evidence="1">
    <location>
        <begin position="402"/>
        <end position="502"/>
    </location>
</feature>
<protein>
    <submittedName>
        <fullName evidence="3">Uncharacterized protein</fullName>
    </submittedName>
</protein>
<sequence length="536" mass="61102">MGHLADLPHTGPCPQQEDGEEIDGISPRTTLDLWPQERDSYQPTNPPVYEDLVVYYQGDDDTRGRTRVRPRSRYHFVISTTPSRSRSARGPRGDSPFDRTFSPMNRCEDTEVHPTFMRDPPYPPRIAANKAASRSILDIPQNAKVTWKNTIGAVREKIQKVRGSRFRLIKSDQFEHKFGLPPSPTPSKTSSLTKWKTQSKNLLTVATPKLFRTSKTKDTPLPFAQVRRRPPSPPPFVFNFPQYSSVNHTDNSRECYEDHRSPSATSSKEPTFIFSNSGSISNSEGPFTPESATSPAPGDHSHSRTYHYRDQSLQIALRQSISSDTHFKETPQLGFPTDDDGPTDFYDARGEYPYQPAKHHPHPLAEPMYWDPSETSLTALPRLPERLQQGLSSQYKEIVLGGHGFGNGHNQRDDRYHHRSSSPTSDDDDVQYPFATTGRKGLRHKERQRRREMALPVTTSHLEGLEMTPALASRRQYDDDDDDDDDDSDERDDEQDLGSWSWNRVRSCERSPEFMARVSHMRHPSVASSEYSMGRF</sequence>
<gene>
    <name evidence="3" type="ORF">K489DRAFT_48323</name>
</gene>